<keyword evidence="3" id="KW-1133">Transmembrane helix</keyword>
<protein>
    <recommendedName>
        <fullName evidence="6">Tat pathway signal sequence</fullName>
    </recommendedName>
</protein>
<dbReference type="Proteomes" id="UP001391051">
    <property type="component" value="Unassembled WGS sequence"/>
</dbReference>
<dbReference type="PANTHER" id="PTHR33365:SF7">
    <property type="entry name" value="TAT PATHWAY SIGNAL SEQUENCE"/>
    <property type="match status" value="1"/>
</dbReference>
<feature type="compositionally biased region" description="Polar residues" evidence="2">
    <location>
        <begin position="1"/>
        <end position="10"/>
    </location>
</feature>
<evidence type="ECO:0000313" key="4">
    <source>
        <dbReference type="EMBL" id="KAK7948428.1"/>
    </source>
</evidence>
<keyword evidence="3" id="KW-0472">Membrane</keyword>
<dbReference type="EMBL" id="JAQQWE010000006">
    <property type="protein sequence ID" value="KAK7948428.1"/>
    <property type="molecule type" value="Genomic_DNA"/>
</dbReference>
<keyword evidence="3" id="KW-0812">Transmembrane</keyword>
<comment type="similarity">
    <text evidence="1">Belongs to the ustYa family.</text>
</comment>
<reference evidence="4 5" key="1">
    <citation type="submission" date="2023-01" db="EMBL/GenBank/DDBJ databases">
        <title>Analysis of 21 Apiospora genomes using comparative genomics revels a genus with tremendous synthesis potential of carbohydrate active enzymes and secondary metabolites.</title>
        <authorList>
            <person name="Sorensen T."/>
        </authorList>
    </citation>
    <scope>NUCLEOTIDE SEQUENCE [LARGE SCALE GENOMIC DNA]</scope>
    <source>
        <strain evidence="4 5">CBS 24483</strain>
    </source>
</reference>
<keyword evidence="5" id="KW-1185">Reference proteome</keyword>
<sequence>MAPSQTYQRVHSTEKENDDFSETEEASNATISSLPQKYRRLFTYTIIVILLIISNLAFAGLWIQTRSSREHPEAPGCVRPQLIYSPATSAIRYEKKRLWRDIDGPNPFTGKPRPELDQAWRDIIAPITIKVSADELARFSEGDSTISFKDGSGYIAEMGVYHELHCVKRVRRYLHLVYYYPNMTGADRVREDTHIDHCLEYWRQSAMCRGDTTLGTFFWRDGVPTSRVYTDNGCVDWYKLDHWARQRKVDMADYSQFVEDE</sequence>
<dbReference type="PANTHER" id="PTHR33365">
    <property type="entry name" value="YALI0B05434P"/>
    <property type="match status" value="1"/>
</dbReference>
<dbReference type="InterPro" id="IPR021765">
    <property type="entry name" value="UstYa-like"/>
</dbReference>
<dbReference type="Pfam" id="PF11807">
    <property type="entry name" value="UstYa"/>
    <property type="match status" value="1"/>
</dbReference>
<evidence type="ECO:0000256" key="1">
    <source>
        <dbReference type="ARBA" id="ARBA00035112"/>
    </source>
</evidence>
<feature type="region of interest" description="Disordered" evidence="2">
    <location>
        <begin position="1"/>
        <end position="24"/>
    </location>
</feature>
<proteinExistence type="inferred from homology"/>
<organism evidence="4 5">
    <name type="scientific">Apiospora aurea</name>
    <dbReference type="NCBI Taxonomy" id="335848"/>
    <lineage>
        <taxon>Eukaryota</taxon>
        <taxon>Fungi</taxon>
        <taxon>Dikarya</taxon>
        <taxon>Ascomycota</taxon>
        <taxon>Pezizomycotina</taxon>
        <taxon>Sordariomycetes</taxon>
        <taxon>Xylariomycetidae</taxon>
        <taxon>Amphisphaeriales</taxon>
        <taxon>Apiosporaceae</taxon>
        <taxon>Apiospora</taxon>
    </lineage>
</organism>
<dbReference type="GeneID" id="92078598"/>
<comment type="caution">
    <text evidence="4">The sequence shown here is derived from an EMBL/GenBank/DDBJ whole genome shotgun (WGS) entry which is preliminary data.</text>
</comment>
<name>A0ABR1Q7F8_9PEZI</name>
<evidence type="ECO:0000256" key="3">
    <source>
        <dbReference type="SAM" id="Phobius"/>
    </source>
</evidence>
<dbReference type="RefSeq" id="XP_066697934.1">
    <property type="nucleotide sequence ID" value="XM_066845536.1"/>
</dbReference>
<accession>A0ABR1Q7F8</accession>
<evidence type="ECO:0000313" key="5">
    <source>
        <dbReference type="Proteomes" id="UP001391051"/>
    </source>
</evidence>
<feature type="transmembrane region" description="Helical" evidence="3">
    <location>
        <begin position="41"/>
        <end position="63"/>
    </location>
</feature>
<evidence type="ECO:0008006" key="6">
    <source>
        <dbReference type="Google" id="ProtNLM"/>
    </source>
</evidence>
<gene>
    <name evidence="4" type="ORF">PG986_009314</name>
</gene>
<evidence type="ECO:0000256" key="2">
    <source>
        <dbReference type="SAM" id="MobiDB-lite"/>
    </source>
</evidence>